<keyword evidence="2" id="KW-1003">Cell membrane</keyword>
<feature type="transmembrane region" description="Helical" evidence="7">
    <location>
        <begin position="378"/>
        <end position="401"/>
    </location>
</feature>
<evidence type="ECO:0000259" key="9">
    <source>
        <dbReference type="Pfam" id="PF12704"/>
    </source>
</evidence>
<feature type="transmembrane region" description="Helical" evidence="7">
    <location>
        <begin position="21"/>
        <end position="41"/>
    </location>
</feature>
<evidence type="ECO:0000256" key="7">
    <source>
        <dbReference type="SAM" id="Phobius"/>
    </source>
</evidence>
<name>A0A662DG46_UNCAE</name>
<dbReference type="InterPro" id="IPR050250">
    <property type="entry name" value="Macrolide_Exporter_MacB"/>
</dbReference>
<reference evidence="10 11" key="1">
    <citation type="submission" date="2018-06" db="EMBL/GenBank/DDBJ databases">
        <title>Extensive metabolic versatility and redundancy in microbially diverse, dynamic hydrothermal sediments.</title>
        <authorList>
            <person name="Dombrowski N."/>
            <person name="Teske A."/>
            <person name="Baker B.J."/>
        </authorList>
    </citation>
    <scope>NUCLEOTIDE SEQUENCE [LARGE SCALE GENOMIC DNA]</scope>
    <source>
        <strain evidence="10">B3_G15</strain>
    </source>
</reference>
<comment type="subcellular location">
    <subcellularLocation>
        <location evidence="1">Cell membrane</location>
        <topology evidence="1">Multi-pass membrane protein</topology>
    </subcellularLocation>
</comment>
<evidence type="ECO:0000256" key="1">
    <source>
        <dbReference type="ARBA" id="ARBA00004651"/>
    </source>
</evidence>
<evidence type="ECO:0000259" key="8">
    <source>
        <dbReference type="Pfam" id="PF02687"/>
    </source>
</evidence>
<proteinExistence type="inferred from homology"/>
<evidence type="ECO:0000256" key="4">
    <source>
        <dbReference type="ARBA" id="ARBA00022989"/>
    </source>
</evidence>
<feature type="transmembrane region" description="Helical" evidence="7">
    <location>
        <begin position="281"/>
        <end position="308"/>
    </location>
</feature>
<dbReference type="PANTHER" id="PTHR30572">
    <property type="entry name" value="MEMBRANE COMPONENT OF TRANSPORTER-RELATED"/>
    <property type="match status" value="1"/>
</dbReference>
<keyword evidence="3 7" id="KW-0812">Transmembrane</keyword>
<dbReference type="EMBL" id="QMQA01000030">
    <property type="protein sequence ID" value="RLE14760.1"/>
    <property type="molecule type" value="Genomic_DNA"/>
</dbReference>
<comment type="caution">
    <text evidence="10">The sequence shown here is derived from an EMBL/GenBank/DDBJ whole genome shotgun (WGS) entry which is preliminary data.</text>
</comment>
<sequence length="418" mass="45449">MDIRETFRSALDGLSANKMRSLLSILGIVIGIAAVVAIVAITQGSQKRVLENIRSLGTNLITVSPGTIRGAAGRRVRGRINVFTRKDGELILKKAQAVAQVVPVVRRNLLLKHEDKNTEITVYGVTPPYEDVLNFHVQVGRFITKEDLETFGTVIVLGQQVAKDLFGDENPVGKDIMVNPANNPLQKHKFTVVGVMEPKGQVMFLNFDNQAFVPLTTAQKRILNTKYVNSFYIQAKDEKSMDDALEQIDAILYQKFQDDSKYTVLSQEEILSTLQNITGTFTLMLAGIAAVSLLVGGIGIMNIMLVSVTERTREIGIRMAVGAKRIDILLQFLWESVFLCLIGGAIGVAVGVFGSKLLTSIGVRIMPMGPASAPSEIVISPGTVLLAFGFASAVGLFFGVYPASKASKMDPVQALMYE</sequence>
<evidence type="ECO:0000256" key="5">
    <source>
        <dbReference type="ARBA" id="ARBA00023136"/>
    </source>
</evidence>
<keyword evidence="4 7" id="KW-1133">Transmembrane helix</keyword>
<dbReference type="PANTHER" id="PTHR30572:SF4">
    <property type="entry name" value="ABC TRANSPORTER PERMEASE YTRF"/>
    <property type="match status" value="1"/>
</dbReference>
<dbReference type="Proteomes" id="UP000280417">
    <property type="component" value="Unassembled WGS sequence"/>
</dbReference>
<dbReference type="GO" id="GO:0022857">
    <property type="term" value="F:transmembrane transporter activity"/>
    <property type="evidence" value="ECO:0007669"/>
    <property type="project" value="TreeGrafter"/>
</dbReference>
<dbReference type="GO" id="GO:0005886">
    <property type="term" value="C:plasma membrane"/>
    <property type="evidence" value="ECO:0007669"/>
    <property type="project" value="UniProtKB-SubCell"/>
</dbReference>
<keyword evidence="5 7" id="KW-0472">Membrane</keyword>
<gene>
    <name evidence="10" type="ORF">DRJ04_01745</name>
</gene>
<feature type="domain" description="ABC3 transporter permease C-terminal" evidence="8">
    <location>
        <begin position="288"/>
        <end position="411"/>
    </location>
</feature>
<dbReference type="InterPro" id="IPR025857">
    <property type="entry name" value="MacB_PCD"/>
</dbReference>
<dbReference type="Pfam" id="PF12704">
    <property type="entry name" value="MacB_PCD"/>
    <property type="match status" value="1"/>
</dbReference>
<evidence type="ECO:0000256" key="3">
    <source>
        <dbReference type="ARBA" id="ARBA00022692"/>
    </source>
</evidence>
<comment type="similarity">
    <text evidence="6">Belongs to the ABC-4 integral membrane protein family.</text>
</comment>
<evidence type="ECO:0000313" key="10">
    <source>
        <dbReference type="EMBL" id="RLE14760.1"/>
    </source>
</evidence>
<organism evidence="10 11">
    <name type="scientific">Aerophobetes bacterium</name>
    <dbReference type="NCBI Taxonomy" id="2030807"/>
    <lineage>
        <taxon>Bacteria</taxon>
        <taxon>Candidatus Aerophobota</taxon>
    </lineage>
</organism>
<feature type="transmembrane region" description="Helical" evidence="7">
    <location>
        <begin position="329"/>
        <end position="358"/>
    </location>
</feature>
<protein>
    <submittedName>
        <fullName evidence="10">Peptide ABC transporter permease</fullName>
    </submittedName>
</protein>
<evidence type="ECO:0000256" key="6">
    <source>
        <dbReference type="ARBA" id="ARBA00038076"/>
    </source>
</evidence>
<dbReference type="AlphaFoldDB" id="A0A662DG46"/>
<feature type="domain" description="MacB-like periplasmic core" evidence="9">
    <location>
        <begin position="21"/>
        <end position="250"/>
    </location>
</feature>
<evidence type="ECO:0000313" key="11">
    <source>
        <dbReference type="Proteomes" id="UP000280417"/>
    </source>
</evidence>
<dbReference type="Pfam" id="PF02687">
    <property type="entry name" value="FtsX"/>
    <property type="match status" value="1"/>
</dbReference>
<evidence type="ECO:0000256" key="2">
    <source>
        <dbReference type="ARBA" id="ARBA00022475"/>
    </source>
</evidence>
<dbReference type="InterPro" id="IPR003838">
    <property type="entry name" value="ABC3_permease_C"/>
</dbReference>
<accession>A0A662DG46</accession>